<keyword evidence="6" id="KW-0503">Monooxygenase</keyword>
<proteinExistence type="inferred from homology"/>
<dbReference type="Pfam" id="PF00205">
    <property type="entry name" value="TPP_enzyme_M"/>
    <property type="match status" value="1"/>
</dbReference>
<dbReference type="InterPro" id="IPR029035">
    <property type="entry name" value="DHS-like_NAD/FAD-binding_dom"/>
</dbReference>
<dbReference type="GO" id="GO:0030976">
    <property type="term" value="F:thiamine pyrophosphate binding"/>
    <property type="evidence" value="ECO:0007669"/>
    <property type="project" value="InterPro"/>
</dbReference>
<evidence type="ECO:0000256" key="1">
    <source>
        <dbReference type="ARBA" id="ARBA00010617"/>
    </source>
</evidence>
<keyword evidence="12" id="KW-1185">Reference proteome</keyword>
<evidence type="ECO:0000256" key="6">
    <source>
        <dbReference type="ARBA" id="ARBA00023033"/>
    </source>
</evidence>
<feature type="chain" id="PRO_5043394868" description="Thiamine pyrophosphate enzyme central domain-containing protein" evidence="9">
    <location>
        <begin position="29"/>
        <end position="712"/>
    </location>
</feature>
<dbReference type="GO" id="GO:0004497">
    <property type="term" value="F:monooxygenase activity"/>
    <property type="evidence" value="ECO:0007669"/>
    <property type="project" value="UniProtKB-KW"/>
</dbReference>
<evidence type="ECO:0000256" key="7">
    <source>
        <dbReference type="ARBA" id="ARBA00023052"/>
    </source>
</evidence>
<dbReference type="Gene3D" id="3.40.50.1220">
    <property type="entry name" value="TPP-binding domain"/>
    <property type="match status" value="1"/>
</dbReference>
<feature type="binding site" description="axial binding residue" evidence="8">
    <location>
        <position position="440"/>
    </location>
    <ligand>
        <name>heme</name>
        <dbReference type="ChEBI" id="CHEBI:30413"/>
    </ligand>
    <ligandPart>
        <name>Fe</name>
        <dbReference type="ChEBI" id="CHEBI:18248"/>
    </ligandPart>
</feature>
<accession>A0AAV6J701</accession>
<dbReference type="EMBL" id="JACTNZ010000008">
    <property type="protein sequence ID" value="KAG5535708.1"/>
    <property type="molecule type" value="Genomic_DNA"/>
</dbReference>
<dbReference type="PANTHER" id="PTHR47950">
    <property type="entry name" value="CYTOCHROME P450, FAMILY 76, SUBFAMILY C, POLYPEPTIDE 5-RELATED"/>
    <property type="match status" value="1"/>
</dbReference>
<dbReference type="InterPro" id="IPR017972">
    <property type="entry name" value="Cyt_P450_CS"/>
</dbReference>
<dbReference type="GO" id="GO:0020037">
    <property type="term" value="F:heme binding"/>
    <property type="evidence" value="ECO:0007669"/>
    <property type="project" value="InterPro"/>
</dbReference>
<dbReference type="SUPFAM" id="SSF48264">
    <property type="entry name" value="Cytochrome P450"/>
    <property type="match status" value="1"/>
</dbReference>
<keyword evidence="4" id="KW-0560">Oxidoreductase</keyword>
<keyword evidence="2 8" id="KW-0349">Heme</keyword>
<dbReference type="Proteomes" id="UP000823749">
    <property type="component" value="Chromosome 8"/>
</dbReference>
<dbReference type="PANTHER" id="PTHR47950:SF4">
    <property type="entry name" value="GERANIOL 8-HYDROXYLASE-LIKE"/>
    <property type="match status" value="1"/>
</dbReference>
<evidence type="ECO:0000313" key="12">
    <source>
        <dbReference type="Proteomes" id="UP000823749"/>
    </source>
</evidence>
<dbReference type="PRINTS" id="PR00463">
    <property type="entry name" value="EP450I"/>
</dbReference>
<dbReference type="AlphaFoldDB" id="A0AAV6J701"/>
<comment type="similarity">
    <text evidence="1">Belongs to the cytochrome P450 family.</text>
</comment>
<sequence length="712" mass="79129">MEFFSLVLYLSLTTTLLTLLSLLSRSRAGPKLPPGPAPLPVVGNLLKLGDKPHKSLAELAKIHGPIMSLKLGRKTAVVISSPALAKEVLQKQDLAFSSRTVPNAAHAHDHNKYSVVWLPVADRWRSLRKIMNSHIFSGSRLDANQNLRQKKVQELIDYAGKCCQDGIAVDIGGVIFTTSLNLLSNTIFSVDIANPNQDSAKQYRDLVWQIMVEAGKPNLVDYFPALAKIDPQGVRSRMTDYFGKMFELFGRLIDERLELRRLGESGGEKDVIDILLNINEENNEEIDRTHIEHLCLDLFAAGTDTTSSSVEWAMAELLHSPDTLEKAKAELEKTIGKRKTIQESDIAQLPYLRAIVKETMRLHPPGPFLIPHRVETNVEIFGYTVPQGAQVLVNAWAIGRDPSVWTNPTSFMPERFLDSDIDIRGRDFELIPFGAGRRICPGLSLAVRVIPVMLGSLINSFDWKLEGEINPEELDMEDNNGQQPDLLVAAPQLTPDDARSLLSFFAHDQLLSIVQSAALRHPDVLSAFRTNGHPRPDRLGKECRSTNFRFCSSTLKSQPIYRYSILLFDLETDALIKKALRGVKVKVTHRGNIRRKYRISRLSNKMGLEADVEAATAFLDKAVKPVMVGGSKLRVAKAYDAFVELADDSGYVVAVMPSAKGMFPEHHPHFIGTYWGAVSTAFCAEIVESTDAYLFSRVLPPPQEGEGNPRAA</sequence>
<dbReference type="GO" id="GO:0000287">
    <property type="term" value="F:magnesium ion binding"/>
    <property type="evidence" value="ECO:0007669"/>
    <property type="project" value="InterPro"/>
</dbReference>
<dbReference type="SUPFAM" id="SSF52467">
    <property type="entry name" value="DHS-like NAD/FAD-binding domain"/>
    <property type="match status" value="1"/>
</dbReference>
<evidence type="ECO:0000256" key="4">
    <source>
        <dbReference type="ARBA" id="ARBA00023002"/>
    </source>
</evidence>
<reference evidence="11" key="1">
    <citation type="submission" date="2020-08" db="EMBL/GenBank/DDBJ databases">
        <title>Plant Genome Project.</title>
        <authorList>
            <person name="Zhang R.-G."/>
        </authorList>
    </citation>
    <scope>NUCLEOTIDE SEQUENCE</scope>
    <source>
        <strain evidence="11">WSP0</strain>
        <tissue evidence="11">Leaf</tissue>
    </source>
</reference>
<keyword evidence="5 8" id="KW-0408">Iron</keyword>
<keyword evidence="9" id="KW-0732">Signal</keyword>
<dbReference type="Gene3D" id="1.10.630.10">
    <property type="entry name" value="Cytochrome P450"/>
    <property type="match status" value="1"/>
</dbReference>
<feature type="signal peptide" evidence="9">
    <location>
        <begin position="1"/>
        <end position="28"/>
    </location>
</feature>
<dbReference type="Pfam" id="PF00067">
    <property type="entry name" value="p450"/>
    <property type="match status" value="1"/>
</dbReference>
<keyword evidence="3 8" id="KW-0479">Metal-binding</keyword>
<dbReference type="PROSITE" id="PS00086">
    <property type="entry name" value="CYTOCHROME_P450"/>
    <property type="match status" value="1"/>
</dbReference>
<dbReference type="PRINTS" id="PR00385">
    <property type="entry name" value="P450"/>
</dbReference>
<dbReference type="InterPro" id="IPR036396">
    <property type="entry name" value="Cyt_P450_sf"/>
</dbReference>
<organism evidence="11 12">
    <name type="scientific">Rhododendron griersonianum</name>
    <dbReference type="NCBI Taxonomy" id="479676"/>
    <lineage>
        <taxon>Eukaryota</taxon>
        <taxon>Viridiplantae</taxon>
        <taxon>Streptophyta</taxon>
        <taxon>Embryophyta</taxon>
        <taxon>Tracheophyta</taxon>
        <taxon>Spermatophyta</taxon>
        <taxon>Magnoliopsida</taxon>
        <taxon>eudicotyledons</taxon>
        <taxon>Gunneridae</taxon>
        <taxon>Pentapetalae</taxon>
        <taxon>asterids</taxon>
        <taxon>Ericales</taxon>
        <taxon>Ericaceae</taxon>
        <taxon>Ericoideae</taxon>
        <taxon>Rhodoreae</taxon>
        <taxon>Rhododendron</taxon>
    </lineage>
</organism>
<evidence type="ECO:0000256" key="8">
    <source>
        <dbReference type="PIRSR" id="PIRSR602401-1"/>
    </source>
</evidence>
<protein>
    <recommendedName>
        <fullName evidence="10">Thiamine pyrophosphate enzyme central domain-containing protein</fullName>
    </recommendedName>
</protein>
<keyword evidence="7" id="KW-0786">Thiamine pyrophosphate</keyword>
<dbReference type="CDD" id="cd11073">
    <property type="entry name" value="CYP76-like"/>
    <property type="match status" value="1"/>
</dbReference>
<comment type="cofactor">
    <cofactor evidence="8">
        <name>heme</name>
        <dbReference type="ChEBI" id="CHEBI:30413"/>
    </cofactor>
</comment>
<evidence type="ECO:0000259" key="10">
    <source>
        <dbReference type="Pfam" id="PF00205"/>
    </source>
</evidence>
<dbReference type="InterPro" id="IPR002401">
    <property type="entry name" value="Cyt_P450_E_grp-I"/>
</dbReference>
<dbReference type="GO" id="GO:0016705">
    <property type="term" value="F:oxidoreductase activity, acting on paired donors, with incorporation or reduction of molecular oxygen"/>
    <property type="evidence" value="ECO:0007669"/>
    <property type="project" value="InterPro"/>
</dbReference>
<dbReference type="InterPro" id="IPR012000">
    <property type="entry name" value="Thiamin_PyroP_enz_cen_dom"/>
</dbReference>
<evidence type="ECO:0000313" key="11">
    <source>
        <dbReference type="EMBL" id="KAG5535708.1"/>
    </source>
</evidence>
<name>A0AAV6J701_9ERIC</name>
<dbReference type="FunFam" id="1.10.630.10:FF:000007">
    <property type="entry name" value="Cytochrome P450 76C4"/>
    <property type="match status" value="1"/>
</dbReference>
<dbReference type="InterPro" id="IPR001128">
    <property type="entry name" value="Cyt_P450"/>
</dbReference>
<comment type="caution">
    <text evidence="11">The sequence shown here is derived from an EMBL/GenBank/DDBJ whole genome shotgun (WGS) entry which is preliminary data.</text>
</comment>
<feature type="domain" description="Thiamine pyrophosphate enzyme central" evidence="10">
    <location>
        <begin position="612"/>
        <end position="694"/>
    </location>
</feature>
<evidence type="ECO:0000256" key="3">
    <source>
        <dbReference type="ARBA" id="ARBA00022723"/>
    </source>
</evidence>
<evidence type="ECO:0000256" key="5">
    <source>
        <dbReference type="ARBA" id="ARBA00023004"/>
    </source>
</evidence>
<gene>
    <name evidence="11" type="ORF">RHGRI_023466</name>
</gene>
<evidence type="ECO:0000256" key="2">
    <source>
        <dbReference type="ARBA" id="ARBA00022617"/>
    </source>
</evidence>
<dbReference type="GO" id="GO:0005506">
    <property type="term" value="F:iron ion binding"/>
    <property type="evidence" value="ECO:0007669"/>
    <property type="project" value="InterPro"/>
</dbReference>
<evidence type="ECO:0000256" key="9">
    <source>
        <dbReference type="SAM" id="SignalP"/>
    </source>
</evidence>